<organism evidence="7 8">
    <name type="scientific">Fopius arisanus</name>
    <dbReference type="NCBI Taxonomy" id="64838"/>
    <lineage>
        <taxon>Eukaryota</taxon>
        <taxon>Metazoa</taxon>
        <taxon>Ecdysozoa</taxon>
        <taxon>Arthropoda</taxon>
        <taxon>Hexapoda</taxon>
        <taxon>Insecta</taxon>
        <taxon>Pterygota</taxon>
        <taxon>Neoptera</taxon>
        <taxon>Endopterygota</taxon>
        <taxon>Hymenoptera</taxon>
        <taxon>Apocrita</taxon>
        <taxon>Ichneumonoidea</taxon>
        <taxon>Braconidae</taxon>
        <taxon>Opiinae</taxon>
        <taxon>Fopius</taxon>
    </lineage>
</organism>
<evidence type="ECO:0000256" key="5">
    <source>
        <dbReference type="ARBA" id="ARBA00022490"/>
    </source>
</evidence>
<dbReference type="RefSeq" id="XP_011308927.1">
    <property type="nucleotide sequence ID" value="XM_011310625.1"/>
</dbReference>
<evidence type="ECO:0000256" key="1">
    <source>
        <dbReference type="ARBA" id="ARBA00003056"/>
    </source>
</evidence>
<dbReference type="KEGG" id="fas:105269980"/>
<dbReference type="Pfam" id="PF14713">
    <property type="entry name" value="DUF4464"/>
    <property type="match status" value="1"/>
</dbReference>
<reference evidence="8" key="1">
    <citation type="submission" date="2025-08" db="UniProtKB">
        <authorList>
            <consortium name="RefSeq"/>
        </authorList>
    </citation>
    <scope>IDENTIFICATION</scope>
    <source>
        <strain evidence="8">USDA-PBARC FA_bdor</strain>
        <tissue evidence="8">Whole organism</tissue>
    </source>
</reference>
<keyword evidence="5" id="KW-0963">Cytoplasm</keyword>
<gene>
    <name evidence="8" type="primary">LOC105269980</name>
</gene>
<sequence>MSTKGTQLDSDKHLLVFSSYEEYLDSLVTPLDLNYLRNTETARKIAELGYKSAGETLSQEDFHQRREKVKDLLFPVWRPFTLHSELSTSRDPVITELSLRERSNRLGILSTIIFVRATPSPGLEVSGFIDFAHRLRRENWRPFFEGRRKLRLGRSDMSFYNWKTKRLSLNETDNYEPVIEERKGILWKSLGDLKLLDLDPSKPPGPDSFRMTVHSMDYQQVVLYDHLLRCRN</sequence>
<dbReference type="OrthoDB" id="2136125at2759"/>
<keyword evidence="7" id="KW-1185">Reference proteome</keyword>
<dbReference type="AlphaFoldDB" id="A0A9R1TFX5"/>
<protein>
    <recommendedName>
        <fullName evidence="4">Cilia- and flagella-associated protein 299</fullName>
    </recommendedName>
</protein>
<dbReference type="GO" id="GO:0005634">
    <property type="term" value="C:nucleus"/>
    <property type="evidence" value="ECO:0007669"/>
    <property type="project" value="UniProtKB-SubCell"/>
</dbReference>
<comment type="subcellular location">
    <subcellularLocation>
        <location evidence="3">Cytoplasm</location>
    </subcellularLocation>
    <subcellularLocation>
        <location evidence="2">Nucleus</location>
    </subcellularLocation>
</comment>
<evidence type="ECO:0000256" key="2">
    <source>
        <dbReference type="ARBA" id="ARBA00004123"/>
    </source>
</evidence>
<dbReference type="GO" id="GO:0005737">
    <property type="term" value="C:cytoplasm"/>
    <property type="evidence" value="ECO:0007669"/>
    <property type="project" value="UniProtKB-SubCell"/>
</dbReference>
<dbReference type="InterPro" id="IPR027887">
    <property type="entry name" value="DUF4464"/>
</dbReference>
<dbReference type="PANTHER" id="PTHR33588:SF1">
    <property type="entry name" value="CILIA- AND FLAGELLA-ASSOCIATED PROTEIN 299"/>
    <property type="match status" value="1"/>
</dbReference>
<evidence type="ECO:0000256" key="4">
    <source>
        <dbReference type="ARBA" id="ARBA00021436"/>
    </source>
</evidence>
<proteinExistence type="predicted"/>
<dbReference type="PANTHER" id="PTHR33588">
    <property type="entry name" value="CILIA- AND FLAGELLA-ASSOCIATED PROTEIN 299"/>
    <property type="match status" value="1"/>
</dbReference>
<keyword evidence="6" id="KW-0539">Nucleus</keyword>
<accession>A0A9R1TFX5</accession>
<evidence type="ECO:0000256" key="3">
    <source>
        <dbReference type="ARBA" id="ARBA00004496"/>
    </source>
</evidence>
<name>A0A9R1TFX5_9HYME</name>
<evidence type="ECO:0000256" key="6">
    <source>
        <dbReference type="ARBA" id="ARBA00023242"/>
    </source>
</evidence>
<comment type="function">
    <text evidence="1">May be involved in spermatogenesis.</text>
</comment>
<dbReference type="Proteomes" id="UP000694866">
    <property type="component" value="Unplaced"/>
</dbReference>
<evidence type="ECO:0000313" key="8">
    <source>
        <dbReference type="RefSeq" id="XP_011308927.1"/>
    </source>
</evidence>
<dbReference type="GeneID" id="105269980"/>
<evidence type="ECO:0000313" key="7">
    <source>
        <dbReference type="Proteomes" id="UP000694866"/>
    </source>
</evidence>